<dbReference type="AlphaFoldDB" id="A0A444LEW5"/>
<feature type="domain" description="Prepilin type IV endopeptidase peptidase" evidence="7">
    <location>
        <begin position="13"/>
        <end position="114"/>
    </location>
</feature>
<proteinExistence type="predicted"/>
<keyword evidence="2" id="KW-1003">Cell membrane</keyword>
<evidence type="ECO:0000259" key="7">
    <source>
        <dbReference type="Pfam" id="PF01478"/>
    </source>
</evidence>
<gene>
    <name evidence="8" type="ORF">EPK99_13355</name>
</gene>
<dbReference type="OrthoDB" id="5329005at2"/>
<dbReference type="PANTHER" id="PTHR36506">
    <property type="entry name" value="PREFLAGELLIN PEPTIDASE"/>
    <property type="match status" value="1"/>
</dbReference>
<dbReference type="RefSeq" id="WP_128443583.1">
    <property type="nucleotide sequence ID" value="NZ_SBIP01000003.1"/>
</dbReference>
<dbReference type="InterPro" id="IPR052218">
    <property type="entry name" value="Preflagellin_Peptidase"/>
</dbReference>
<evidence type="ECO:0000256" key="6">
    <source>
        <dbReference type="SAM" id="Phobius"/>
    </source>
</evidence>
<keyword evidence="4 6" id="KW-1133">Transmembrane helix</keyword>
<dbReference type="Pfam" id="PF01478">
    <property type="entry name" value="Peptidase_A24"/>
    <property type="match status" value="1"/>
</dbReference>
<reference evidence="8 9" key="1">
    <citation type="submission" date="2019-01" db="EMBL/GenBank/DDBJ databases">
        <title>The draft genome of Rhizobium sp. 24NR.</title>
        <authorList>
            <person name="Liu L."/>
            <person name="Liang L."/>
            <person name="Shi S."/>
            <person name="Xu L."/>
            <person name="Wang X."/>
            <person name="Li L."/>
            <person name="Zhang X."/>
        </authorList>
    </citation>
    <scope>NUCLEOTIDE SEQUENCE [LARGE SCALE GENOMIC DNA]</scope>
    <source>
        <strain evidence="8 9">24NR</strain>
    </source>
</reference>
<evidence type="ECO:0000256" key="3">
    <source>
        <dbReference type="ARBA" id="ARBA00022692"/>
    </source>
</evidence>
<keyword evidence="9" id="KW-1185">Reference proteome</keyword>
<name>A0A444LEW5_9HYPH</name>
<evidence type="ECO:0000313" key="8">
    <source>
        <dbReference type="EMBL" id="RWX76665.1"/>
    </source>
</evidence>
<dbReference type="GO" id="GO:0005886">
    <property type="term" value="C:plasma membrane"/>
    <property type="evidence" value="ECO:0007669"/>
    <property type="project" value="UniProtKB-SubCell"/>
</dbReference>
<dbReference type="Gene3D" id="1.20.120.1220">
    <property type="match status" value="1"/>
</dbReference>
<evidence type="ECO:0000256" key="4">
    <source>
        <dbReference type="ARBA" id="ARBA00022989"/>
    </source>
</evidence>
<feature type="transmembrane region" description="Helical" evidence="6">
    <location>
        <begin position="101"/>
        <end position="122"/>
    </location>
</feature>
<accession>A0A444LEW5</accession>
<feature type="transmembrane region" description="Helical" evidence="6">
    <location>
        <begin position="35"/>
        <end position="54"/>
    </location>
</feature>
<organism evidence="8 9">
    <name type="scientific">Neorhizobium lilium</name>
    <dbReference type="NCBI Taxonomy" id="2503024"/>
    <lineage>
        <taxon>Bacteria</taxon>
        <taxon>Pseudomonadati</taxon>
        <taxon>Pseudomonadota</taxon>
        <taxon>Alphaproteobacteria</taxon>
        <taxon>Hyphomicrobiales</taxon>
        <taxon>Rhizobiaceae</taxon>
        <taxon>Rhizobium/Agrobacterium group</taxon>
        <taxon>Neorhizobium</taxon>
    </lineage>
</organism>
<comment type="caution">
    <text evidence="8">The sequence shown here is derived from an EMBL/GenBank/DDBJ whole genome shotgun (WGS) entry which is preliminary data.</text>
</comment>
<dbReference type="EMBL" id="SBIP01000003">
    <property type="protein sequence ID" value="RWX76665.1"/>
    <property type="molecule type" value="Genomic_DNA"/>
</dbReference>
<dbReference type="Proteomes" id="UP000287687">
    <property type="component" value="Unassembled WGS sequence"/>
</dbReference>
<evidence type="ECO:0000313" key="9">
    <source>
        <dbReference type="Proteomes" id="UP000287687"/>
    </source>
</evidence>
<evidence type="ECO:0000256" key="5">
    <source>
        <dbReference type="ARBA" id="ARBA00023136"/>
    </source>
</evidence>
<dbReference type="PANTHER" id="PTHR36506:SF1">
    <property type="entry name" value="PREFLAGELLIN PEPTIDASE"/>
    <property type="match status" value="1"/>
</dbReference>
<comment type="subcellular location">
    <subcellularLocation>
        <location evidence="1">Cell membrane</location>
        <topology evidence="1">Multi-pass membrane protein</topology>
    </subcellularLocation>
</comment>
<dbReference type="GO" id="GO:0004190">
    <property type="term" value="F:aspartic-type endopeptidase activity"/>
    <property type="evidence" value="ECO:0007669"/>
    <property type="project" value="InterPro"/>
</dbReference>
<keyword evidence="3 6" id="KW-0812">Transmembrane</keyword>
<sequence length="174" mass="18109">MADFVIAGLILTVLPLALAVAAISDLFTMIIPNRVSAVIVIAFLLLAPLSGLAWSAIGMNIVAGLIVFSVCFALFAFNIMGGGDAKLMTAAALWFGFDHSLLVFLVAIAFVGGGLTLLFLFLRAQAFTVMAMGIPLPASVVSEKKIPYAIAIAIGGFLSFQDAPIVGLAMQMLS</sequence>
<keyword evidence="5 6" id="KW-0472">Membrane</keyword>
<dbReference type="InterPro" id="IPR000045">
    <property type="entry name" value="Prepilin_IV_endopep_pep"/>
</dbReference>
<protein>
    <submittedName>
        <fullName evidence="8">Peptidase</fullName>
    </submittedName>
</protein>
<feature type="transmembrane region" description="Helical" evidence="6">
    <location>
        <begin position="61"/>
        <end position="81"/>
    </location>
</feature>
<evidence type="ECO:0000256" key="1">
    <source>
        <dbReference type="ARBA" id="ARBA00004651"/>
    </source>
</evidence>
<evidence type="ECO:0000256" key="2">
    <source>
        <dbReference type="ARBA" id="ARBA00022475"/>
    </source>
</evidence>